<name>A0A0G4EPW3_VITBC</name>
<dbReference type="Proteomes" id="UP000041254">
    <property type="component" value="Unassembled WGS sequence"/>
</dbReference>
<evidence type="ECO:0000313" key="2">
    <source>
        <dbReference type="EMBL" id="CEL99884.1"/>
    </source>
</evidence>
<dbReference type="EMBL" id="CDMY01000291">
    <property type="protein sequence ID" value="CEL99884.1"/>
    <property type="molecule type" value="Genomic_DNA"/>
</dbReference>
<dbReference type="InParanoid" id="A0A0G4EPW3"/>
<sequence length="351" mass="38734">MLTIRLEPLELKVYATLPRVLPLNPHRTISFLKSTSRHLPASRLWVGPLLSMAEEICRRIAEPPEEPLALKDETPMLMIEDEDSMSVSQATQARTVNRQGTSYSSMSIDAPCTKRVSSCSVATKATSEEAIETKAATQMSKSPSGPNLYELSLPLTYQSCVKLIQTNLHAFTFTLWECGETVISSIMPSPGLLSTKMGEIAKSENSQSIFLSMCVLCNMPGLLAAEVGLRWLKLVGNTIAHLPTVPALLDYGSKKVASSFAIYQAVLERLFTLLGGKCYSAFARKELEAKDREIAFLQSERRKLVLQMLEMSDRAFQSNEAGGSRHIDATVQELQALVEEVTRLRSTSATR</sequence>
<organism evidence="2 3">
    <name type="scientific">Vitrella brassicaformis (strain CCMP3155)</name>
    <dbReference type="NCBI Taxonomy" id="1169540"/>
    <lineage>
        <taxon>Eukaryota</taxon>
        <taxon>Sar</taxon>
        <taxon>Alveolata</taxon>
        <taxon>Colpodellida</taxon>
        <taxon>Vitrellaceae</taxon>
        <taxon>Vitrella</taxon>
    </lineage>
</organism>
<keyword evidence="1" id="KW-0175">Coiled coil</keyword>
<feature type="coiled-coil region" evidence="1">
    <location>
        <begin position="280"/>
        <end position="347"/>
    </location>
</feature>
<accession>A0A0G4EPW3</accession>
<evidence type="ECO:0000313" key="3">
    <source>
        <dbReference type="Proteomes" id="UP000041254"/>
    </source>
</evidence>
<keyword evidence="3" id="KW-1185">Reference proteome</keyword>
<dbReference type="VEuPathDB" id="CryptoDB:Vbra_4045"/>
<reference evidence="2 3" key="1">
    <citation type="submission" date="2014-11" db="EMBL/GenBank/DDBJ databases">
        <authorList>
            <person name="Zhu J."/>
            <person name="Qi W."/>
            <person name="Song R."/>
        </authorList>
    </citation>
    <scope>NUCLEOTIDE SEQUENCE [LARGE SCALE GENOMIC DNA]</scope>
</reference>
<protein>
    <submittedName>
        <fullName evidence="2">Uncharacterized protein</fullName>
    </submittedName>
</protein>
<proteinExistence type="predicted"/>
<dbReference type="AlphaFoldDB" id="A0A0G4EPW3"/>
<gene>
    <name evidence="2" type="ORF">Vbra_4045</name>
</gene>
<evidence type="ECO:0000256" key="1">
    <source>
        <dbReference type="SAM" id="Coils"/>
    </source>
</evidence>